<accession>A0A1C7NEA9</accession>
<evidence type="ECO:0000256" key="2">
    <source>
        <dbReference type="ARBA" id="ARBA00022552"/>
    </source>
</evidence>
<feature type="region of interest" description="Disordered" evidence="3">
    <location>
        <begin position="120"/>
        <end position="170"/>
    </location>
</feature>
<organism evidence="4 5">
    <name type="scientific">Choanephora cucurbitarum</name>
    <dbReference type="NCBI Taxonomy" id="101091"/>
    <lineage>
        <taxon>Eukaryota</taxon>
        <taxon>Fungi</taxon>
        <taxon>Fungi incertae sedis</taxon>
        <taxon>Mucoromycota</taxon>
        <taxon>Mucoromycotina</taxon>
        <taxon>Mucoromycetes</taxon>
        <taxon>Mucorales</taxon>
        <taxon>Mucorineae</taxon>
        <taxon>Choanephoraceae</taxon>
        <taxon>Choanephoroideae</taxon>
        <taxon>Choanephora</taxon>
    </lineage>
</organism>
<dbReference type="GO" id="GO:0000463">
    <property type="term" value="P:maturation of LSU-rRNA from tricistronic rRNA transcript (SSU-rRNA, 5.8S rRNA, LSU-rRNA)"/>
    <property type="evidence" value="ECO:0007669"/>
    <property type="project" value="EnsemblFungi"/>
</dbReference>
<dbReference type="Pfam" id="PF10273">
    <property type="entry name" value="WGG"/>
    <property type="match status" value="1"/>
</dbReference>
<dbReference type="Proteomes" id="UP000093000">
    <property type="component" value="Unassembled WGS sequence"/>
</dbReference>
<dbReference type="InParanoid" id="A0A1C7NEA9"/>
<evidence type="ECO:0000313" key="4">
    <source>
        <dbReference type="EMBL" id="OBZ87427.1"/>
    </source>
</evidence>
<dbReference type="GO" id="GO:0005634">
    <property type="term" value="C:nucleus"/>
    <property type="evidence" value="ECO:0007669"/>
    <property type="project" value="EnsemblFungi"/>
</dbReference>
<comment type="similarity">
    <text evidence="1">Belongs to the TSR2 family.</text>
</comment>
<dbReference type="GO" id="GO:0043022">
    <property type="term" value="F:ribosome binding"/>
    <property type="evidence" value="ECO:0007669"/>
    <property type="project" value="EnsemblFungi"/>
</dbReference>
<sequence length="170" mass="19496">MADHPNKLAFEEGARYIFNNWTALRLAVEQDWGGVESPEKKEWFIDVVIDYFAKQGKKLDVDDIEAVLSQVMSDEFHTTLEDDSPYLVAKHLYELFNQCIHGNYTEVERLREKAKSQNAYIGSSMGQGDDSDSGDDDQDDQEEGGDDEPMEETPQEPLVDEDGWEIVRRK</sequence>
<dbReference type="STRING" id="101091.A0A1C7NEA9"/>
<dbReference type="FunCoup" id="A0A1C7NEA9">
    <property type="interactions" value="405"/>
</dbReference>
<feature type="compositionally biased region" description="Acidic residues" evidence="3">
    <location>
        <begin position="129"/>
        <end position="164"/>
    </location>
</feature>
<name>A0A1C7NEA9_9FUNG</name>
<proteinExistence type="inferred from homology"/>
<dbReference type="PANTHER" id="PTHR21250">
    <property type="entry name" value="PRE-RRNA-PROCESSING PROTEIN TSR2 HOMOLOG"/>
    <property type="match status" value="1"/>
</dbReference>
<dbReference type="OrthoDB" id="263560at2759"/>
<evidence type="ECO:0000256" key="1">
    <source>
        <dbReference type="ARBA" id="ARBA00006524"/>
    </source>
</evidence>
<gene>
    <name evidence="4" type="primary">TSR2</name>
    <name evidence="4" type="ORF">A0J61_04523</name>
</gene>
<protein>
    <submittedName>
        <fullName evidence="4">Pre-rRNA-processing protein TSR2</fullName>
    </submittedName>
</protein>
<evidence type="ECO:0000256" key="3">
    <source>
        <dbReference type="SAM" id="MobiDB-lite"/>
    </source>
</evidence>
<dbReference type="InterPro" id="IPR019398">
    <property type="entry name" value="Pre-rRNA_process_TSR2"/>
</dbReference>
<comment type="caution">
    <text evidence="4">The sequence shown here is derived from an EMBL/GenBank/DDBJ whole genome shotgun (WGS) entry which is preliminary data.</text>
</comment>
<dbReference type="AlphaFoldDB" id="A0A1C7NEA9"/>
<dbReference type="GO" id="GO:0000462">
    <property type="term" value="P:maturation of SSU-rRNA from tricistronic rRNA transcript (SSU-rRNA, 5.8S rRNA, LSU-rRNA)"/>
    <property type="evidence" value="ECO:0007669"/>
    <property type="project" value="EnsemblFungi"/>
</dbReference>
<keyword evidence="2" id="KW-0698">rRNA processing</keyword>
<keyword evidence="5" id="KW-1185">Reference proteome</keyword>
<dbReference type="EMBL" id="LUGH01000223">
    <property type="protein sequence ID" value="OBZ87427.1"/>
    <property type="molecule type" value="Genomic_DNA"/>
</dbReference>
<reference evidence="4 5" key="1">
    <citation type="submission" date="2016-03" db="EMBL/GenBank/DDBJ databases">
        <title>Choanephora cucurbitarum.</title>
        <authorList>
            <person name="Min B."/>
            <person name="Park H."/>
            <person name="Park J.-H."/>
            <person name="Shin H.-D."/>
            <person name="Choi I.-G."/>
        </authorList>
    </citation>
    <scope>NUCLEOTIDE SEQUENCE [LARGE SCALE GENOMIC DNA]</scope>
    <source>
        <strain evidence="4 5">KUS-F28377</strain>
    </source>
</reference>
<evidence type="ECO:0000313" key="5">
    <source>
        <dbReference type="Proteomes" id="UP000093000"/>
    </source>
</evidence>